<feature type="compositionally biased region" description="Basic and acidic residues" evidence="5">
    <location>
        <begin position="354"/>
        <end position="364"/>
    </location>
</feature>
<comment type="subcellular location">
    <subcellularLocation>
        <location evidence="1">Nucleus</location>
    </subcellularLocation>
</comment>
<dbReference type="EnsemblPlants" id="OPUNC01G36710.1">
    <property type="protein sequence ID" value="OPUNC01G36710.1"/>
    <property type="gene ID" value="OPUNC01G36710"/>
</dbReference>
<name>A0A0E0JR88_ORYPU</name>
<organism evidence="6">
    <name type="scientific">Oryza punctata</name>
    <name type="common">Red rice</name>
    <dbReference type="NCBI Taxonomy" id="4537"/>
    <lineage>
        <taxon>Eukaryota</taxon>
        <taxon>Viridiplantae</taxon>
        <taxon>Streptophyta</taxon>
        <taxon>Embryophyta</taxon>
        <taxon>Tracheophyta</taxon>
        <taxon>Spermatophyta</taxon>
        <taxon>Magnoliopsida</taxon>
        <taxon>Liliopsida</taxon>
        <taxon>Poales</taxon>
        <taxon>Poaceae</taxon>
        <taxon>BOP clade</taxon>
        <taxon>Oryzoideae</taxon>
        <taxon>Oryzeae</taxon>
        <taxon>Oryzinae</taxon>
        <taxon>Oryza</taxon>
    </lineage>
</organism>
<feature type="region of interest" description="Disordered" evidence="5">
    <location>
        <begin position="398"/>
        <end position="538"/>
    </location>
</feature>
<feature type="compositionally biased region" description="Basic and acidic residues" evidence="5">
    <location>
        <begin position="445"/>
        <end position="459"/>
    </location>
</feature>
<feature type="compositionally biased region" description="Polar residues" evidence="5">
    <location>
        <begin position="461"/>
        <end position="476"/>
    </location>
</feature>
<dbReference type="PROSITE" id="PS00997">
    <property type="entry name" value="G10_1"/>
    <property type="match status" value="1"/>
</dbReference>
<protein>
    <recommendedName>
        <fullName evidence="8">Protein BUD31 homolog</fullName>
    </recommendedName>
</protein>
<feature type="compositionally biased region" description="Acidic residues" evidence="5">
    <location>
        <begin position="307"/>
        <end position="320"/>
    </location>
</feature>
<evidence type="ECO:0000256" key="1">
    <source>
        <dbReference type="ARBA" id="ARBA00004123"/>
    </source>
</evidence>
<sequence>MPKIKTSRVKYPGGWELIEPTIRELDAKMREAENDTHDGKRKCEALWPIFRISHQRSRYIYDLYYRRKEISKELYEFCLDQGYADRNLIAKWKKPGYERLCCLRCIQTRDHNFATTCVCRVPKHLREEKVAELEEQVRAVTAQRRQAERAATEVLGILESHGFGGHLSDVLDSGSEHDGAEEDDDPRDARSDGDTAGSRGEEQAAEAAPEQCEAAEDALSGTAEPGGLSWKGRSVSPRKARQLKQKHRRSYFYLLSSDPSPKYRMGQSCRKNKRKELSNGKSTAREEQRGDVEELAWSQKGQQDGSDCTDDGQADMDGEDAGGQYVIRYEKDGEMERVLERQAELIGQYEAEEEAQRQWEKQFNENRSSTKGHVEVKNKACQIENGWGQSEEHARLADEAVHCNEEAKPSVKNHPSASNNRSIGLLLNDSLPESPQNASGQEAAADQRDAHEEHHDHCHAQSQGSSNGAGTMTGKNQEQENENPDGCSSYCAIKAPSDGSPSTSDATLNSKVSDWSSSRFHDHGDNQVDAGPDQQPTSNMDIESVLQALQLARISLSQKLSKPVPPSQVMLALPAPGEDEHSEEDGYSPVDDEFNSAREELCSSSQSPDQEILALPAPEDYHGRDNLLVNDDTTISLTEEQTSSSPHRQEILALPAPVDDYHREIVDDIKIPICTASLFRLPTDSFPKDEMLSSCSKYGGSELNLRPTAAARQNAFSSNTADRVTVAPSEIRDDHGFSTRQCYDPHSPVLLSVPTSGRCITPNSDFTIGGASFLSGIPGLAEDFRNGRPLADADLFMQRGCDYTISNKWML</sequence>
<evidence type="ECO:0000256" key="4">
    <source>
        <dbReference type="SAM" id="Coils"/>
    </source>
</evidence>
<accession>A0A0E0JR88</accession>
<comment type="similarity">
    <text evidence="2">Belongs to the BUD31 (G10) family.</text>
</comment>
<keyword evidence="4" id="KW-0175">Coiled coil</keyword>
<keyword evidence="7" id="KW-1185">Reference proteome</keyword>
<dbReference type="Pfam" id="PF01125">
    <property type="entry name" value="BUD31"/>
    <property type="match status" value="1"/>
</dbReference>
<dbReference type="InterPro" id="IPR001748">
    <property type="entry name" value="BUD31"/>
</dbReference>
<feature type="compositionally biased region" description="Basic residues" evidence="5">
    <location>
        <begin position="236"/>
        <end position="250"/>
    </location>
</feature>
<evidence type="ECO:0000313" key="6">
    <source>
        <dbReference type="EnsemblPlants" id="OPUNC01G36710.1"/>
    </source>
</evidence>
<dbReference type="OMA" id="SFPKDEM"/>
<evidence type="ECO:0000313" key="7">
    <source>
        <dbReference type="Proteomes" id="UP000026962"/>
    </source>
</evidence>
<feature type="compositionally biased region" description="Polar residues" evidence="5">
    <location>
        <begin position="431"/>
        <end position="440"/>
    </location>
</feature>
<feature type="region of interest" description="Disordered" evidence="5">
    <location>
        <begin position="353"/>
        <end position="376"/>
    </location>
</feature>
<reference evidence="6" key="2">
    <citation type="submission" date="2018-05" db="EMBL/GenBank/DDBJ databases">
        <title>OpunRS2 (Oryza punctata Reference Sequence Version 2).</title>
        <authorList>
            <person name="Zhang J."/>
            <person name="Kudrna D."/>
            <person name="Lee S."/>
            <person name="Talag J."/>
            <person name="Welchert J."/>
            <person name="Wing R.A."/>
        </authorList>
    </citation>
    <scope>NUCLEOTIDE SEQUENCE [LARGE SCALE GENOMIC DNA]</scope>
</reference>
<dbReference type="GO" id="GO:0005634">
    <property type="term" value="C:nucleus"/>
    <property type="evidence" value="ECO:0007669"/>
    <property type="project" value="UniProtKB-SubCell"/>
</dbReference>
<proteinExistence type="inferred from homology"/>
<evidence type="ECO:0000256" key="3">
    <source>
        <dbReference type="ARBA" id="ARBA00023242"/>
    </source>
</evidence>
<dbReference type="HOGENOM" id="CLU_018269_0_0_1"/>
<dbReference type="eggNOG" id="KOG3404">
    <property type="taxonomic scope" value="Eukaryota"/>
</dbReference>
<dbReference type="PANTHER" id="PTHR33701:SF3">
    <property type="entry name" value="TRANSCRIPTIONAL REGULATOR ATRX"/>
    <property type="match status" value="1"/>
</dbReference>
<dbReference type="Gramene" id="OPUNC01G36710.1">
    <property type="protein sequence ID" value="OPUNC01G36710.1"/>
    <property type="gene ID" value="OPUNC01G36710"/>
</dbReference>
<feature type="compositionally biased region" description="Polar residues" evidence="5">
    <location>
        <begin position="499"/>
        <end position="518"/>
    </location>
</feature>
<feature type="coiled-coil region" evidence="4">
    <location>
        <begin position="123"/>
        <end position="150"/>
    </location>
</feature>
<dbReference type="PRINTS" id="PR00322">
    <property type="entry name" value="G10"/>
</dbReference>
<dbReference type="STRING" id="4537.A0A0E0JR88"/>
<evidence type="ECO:0000256" key="5">
    <source>
        <dbReference type="SAM" id="MobiDB-lite"/>
    </source>
</evidence>
<dbReference type="Proteomes" id="UP000026962">
    <property type="component" value="Chromosome 1"/>
</dbReference>
<dbReference type="PANTHER" id="PTHR33701">
    <property type="entry name" value="TRANSMEMBRANE PROTEIN"/>
    <property type="match status" value="1"/>
</dbReference>
<feature type="compositionally biased region" description="Basic and acidic residues" evidence="5">
    <location>
        <begin position="398"/>
        <end position="409"/>
    </location>
</feature>
<feature type="compositionally biased region" description="Polar residues" evidence="5">
    <location>
        <begin position="413"/>
        <end position="422"/>
    </location>
</feature>
<feature type="compositionally biased region" description="Basic and acidic residues" evidence="5">
    <location>
        <begin position="275"/>
        <end position="292"/>
    </location>
</feature>
<evidence type="ECO:0008006" key="8">
    <source>
        <dbReference type="Google" id="ProtNLM"/>
    </source>
</evidence>
<dbReference type="InterPro" id="IPR018230">
    <property type="entry name" value="BUD31/G10-rel_CS"/>
</dbReference>
<dbReference type="AlphaFoldDB" id="A0A0E0JR88"/>
<feature type="region of interest" description="Disordered" evidence="5">
    <location>
        <begin position="168"/>
        <end position="325"/>
    </location>
</feature>
<reference evidence="6" key="1">
    <citation type="submission" date="2015-04" db="UniProtKB">
        <authorList>
            <consortium name="EnsemblPlants"/>
        </authorList>
    </citation>
    <scope>IDENTIFICATION</scope>
</reference>
<keyword evidence="3" id="KW-0539">Nucleus</keyword>
<evidence type="ECO:0000256" key="2">
    <source>
        <dbReference type="ARBA" id="ARBA00005287"/>
    </source>
</evidence>